<dbReference type="Pfam" id="PF12770">
    <property type="entry name" value="CHAT"/>
    <property type="match status" value="1"/>
</dbReference>
<gene>
    <name evidence="2" type="ORF">K435DRAFT_759496</name>
</gene>
<dbReference type="Proteomes" id="UP000297245">
    <property type="component" value="Unassembled WGS sequence"/>
</dbReference>
<dbReference type="InterPro" id="IPR024983">
    <property type="entry name" value="CHAT_dom"/>
</dbReference>
<organism evidence="2 3">
    <name type="scientific">Dendrothele bispora (strain CBS 962.96)</name>
    <dbReference type="NCBI Taxonomy" id="1314807"/>
    <lineage>
        <taxon>Eukaryota</taxon>
        <taxon>Fungi</taxon>
        <taxon>Dikarya</taxon>
        <taxon>Basidiomycota</taxon>
        <taxon>Agaricomycotina</taxon>
        <taxon>Agaricomycetes</taxon>
        <taxon>Agaricomycetidae</taxon>
        <taxon>Agaricales</taxon>
        <taxon>Agaricales incertae sedis</taxon>
        <taxon>Dendrothele</taxon>
    </lineage>
</organism>
<protein>
    <recommendedName>
        <fullName evidence="1">CHAT domain-containing protein</fullName>
    </recommendedName>
</protein>
<keyword evidence="3" id="KW-1185">Reference proteome</keyword>
<dbReference type="AlphaFoldDB" id="A0A4S8LPE8"/>
<dbReference type="OrthoDB" id="9991317at2759"/>
<reference evidence="2 3" key="1">
    <citation type="journal article" date="2019" name="Nat. Ecol. Evol.">
        <title>Megaphylogeny resolves global patterns of mushroom evolution.</title>
        <authorList>
            <person name="Varga T."/>
            <person name="Krizsan K."/>
            <person name="Foldi C."/>
            <person name="Dima B."/>
            <person name="Sanchez-Garcia M."/>
            <person name="Sanchez-Ramirez S."/>
            <person name="Szollosi G.J."/>
            <person name="Szarkandi J.G."/>
            <person name="Papp V."/>
            <person name="Albert L."/>
            <person name="Andreopoulos W."/>
            <person name="Angelini C."/>
            <person name="Antonin V."/>
            <person name="Barry K.W."/>
            <person name="Bougher N.L."/>
            <person name="Buchanan P."/>
            <person name="Buyck B."/>
            <person name="Bense V."/>
            <person name="Catcheside P."/>
            <person name="Chovatia M."/>
            <person name="Cooper J."/>
            <person name="Damon W."/>
            <person name="Desjardin D."/>
            <person name="Finy P."/>
            <person name="Geml J."/>
            <person name="Haridas S."/>
            <person name="Hughes K."/>
            <person name="Justo A."/>
            <person name="Karasinski D."/>
            <person name="Kautmanova I."/>
            <person name="Kiss B."/>
            <person name="Kocsube S."/>
            <person name="Kotiranta H."/>
            <person name="LaButti K.M."/>
            <person name="Lechner B.E."/>
            <person name="Liimatainen K."/>
            <person name="Lipzen A."/>
            <person name="Lukacs Z."/>
            <person name="Mihaltcheva S."/>
            <person name="Morgado L.N."/>
            <person name="Niskanen T."/>
            <person name="Noordeloos M.E."/>
            <person name="Ohm R.A."/>
            <person name="Ortiz-Santana B."/>
            <person name="Ovrebo C."/>
            <person name="Racz N."/>
            <person name="Riley R."/>
            <person name="Savchenko A."/>
            <person name="Shiryaev A."/>
            <person name="Soop K."/>
            <person name="Spirin V."/>
            <person name="Szebenyi C."/>
            <person name="Tomsovsky M."/>
            <person name="Tulloss R.E."/>
            <person name="Uehling J."/>
            <person name="Grigoriev I.V."/>
            <person name="Vagvolgyi C."/>
            <person name="Papp T."/>
            <person name="Martin F.M."/>
            <person name="Miettinen O."/>
            <person name="Hibbett D.S."/>
            <person name="Nagy L.G."/>
        </authorList>
    </citation>
    <scope>NUCLEOTIDE SEQUENCE [LARGE SCALE GENOMIC DNA]</scope>
    <source>
        <strain evidence="2 3">CBS 962.96</strain>
    </source>
</reference>
<feature type="domain" description="CHAT" evidence="1">
    <location>
        <begin position="354"/>
        <end position="632"/>
    </location>
</feature>
<name>A0A4S8LPE8_DENBC</name>
<evidence type="ECO:0000313" key="2">
    <source>
        <dbReference type="EMBL" id="THU91194.1"/>
    </source>
</evidence>
<sequence length="633" mass="70152">MSDIELLIDRCRESLALSSSNGIDRVRPLHELAVALRCRYDQENRLCDLEEAIDLSVEAEAIANFFDHPYLTWFHHATVLQTRFDSTGAQIDRTSHKLTAYTNSSAVERFHLAVALATAARSRTAHHAIRAYKTALLLAERCLNIRFCSELQYQFIIGDEYRPLAGDAASCAIEHGDLELAVELLEQGRSQLFTRMQDYSFPLSTLVDTQEDLAHEFGQTLVRMELVFQSLHCDTQTNENRTQGLSEIVGSWNELLSKIRALEGFSDVLQPRSFASIRHAAAEGPVIILNISKYRCDALILLQEVSRPILVPLSMKLHQVLPRLSKTMARIKEHARASRPYIGNGSPTKAMTTVLAELWAHVVYPVVTQLQTINLPRQSRIWWCPTGTLSSLPLHAAGDYKNDGECLPNIYVSSYTPTLSSIIRARTSLADLSGHVRGDKLLAIGQSTTLSHVKAEFDILRTLFSDDVIIKDGPDATPDAVFNALHDHAWLHFACHGTLNIAQPLRSHFILHGGNLILNDIAGDGRLSRSGVLAFLAACNSATGDMDQAPDENISMAGAMQSIGFRSVIGTLWAMSDRDGPSLSQDFYGHLIRKGVQNLQVKDSALALHLAVNAMREKGIPPERWATFIHVGI</sequence>
<dbReference type="EMBL" id="ML179313">
    <property type="protein sequence ID" value="THU91194.1"/>
    <property type="molecule type" value="Genomic_DNA"/>
</dbReference>
<proteinExistence type="predicted"/>
<evidence type="ECO:0000313" key="3">
    <source>
        <dbReference type="Proteomes" id="UP000297245"/>
    </source>
</evidence>
<evidence type="ECO:0000259" key="1">
    <source>
        <dbReference type="Pfam" id="PF12770"/>
    </source>
</evidence>
<accession>A0A4S8LPE8</accession>